<dbReference type="EMBL" id="FUFA01000001">
    <property type="protein sequence ID" value="SPM32433.1"/>
    <property type="molecule type" value="Genomic_DNA"/>
</dbReference>
<feature type="non-terminal residue" evidence="2">
    <location>
        <position position="1"/>
    </location>
</feature>
<evidence type="ECO:0000256" key="1">
    <source>
        <dbReference type="SAM" id="MobiDB-lite"/>
    </source>
</evidence>
<evidence type="ECO:0000313" key="3">
    <source>
        <dbReference type="Proteomes" id="UP000240988"/>
    </source>
</evidence>
<accession>A0A2U3NLX8</accession>
<name>A0A2U3NLX8_9MYCO</name>
<sequence>VRELLPFVLVWQRYPQPLGTERDTGYLTTQQGVRDTDTRV</sequence>
<reference evidence="2 3" key="1">
    <citation type="submission" date="2017-01" db="EMBL/GenBank/DDBJ databases">
        <authorList>
            <consortium name="Urmite Genomes"/>
        </authorList>
    </citation>
    <scope>NUCLEOTIDE SEQUENCE [LARGE SCALE GENOMIC DNA]</scope>
    <source>
        <strain evidence="2 3">AB57</strain>
    </source>
</reference>
<dbReference type="STRING" id="1841860.GCA_900157375_00232"/>
<keyword evidence="3" id="KW-1185">Reference proteome</keyword>
<gene>
    <name evidence="2" type="ORF">MRAB57_231</name>
</gene>
<protein>
    <submittedName>
        <fullName evidence="2">Mycobacterium rhizamassiliense ORFan</fullName>
    </submittedName>
</protein>
<dbReference type="AlphaFoldDB" id="A0A2U3NLX8"/>
<dbReference type="Proteomes" id="UP000240988">
    <property type="component" value="Unassembled WGS sequence"/>
</dbReference>
<evidence type="ECO:0000313" key="2">
    <source>
        <dbReference type="EMBL" id="SPM32433.1"/>
    </source>
</evidence>
<proteinExistence type="predicted"/>
<organism evidence="2 3">
    <name type="scientific">Mycobacterium rhizamassiliense</name>
    <dbReference type="NCBI Taxonomy" id="1841860"/>
    <lineage>
        <taxon>Bacteria</taxon>
        <taxon>Bacillati</taxon>
        <taxon>Actinomycetota</taxon>
        <taxon>Actinomycetes</taxon>
        <taxon>Mycobacteriales</taxon>
        <taxon>Mycobacteriaceae</taxon>
        <taxon>Mycobacterium</taxon>
    </lineage>
</organism>
<feature type="region of interest" description="Disordered" evidence="1">
    <location>
        <begin position="21"/>
        <end position="40"/>
    </location>
</feature>